<keyword evidence="9" id="KW-1185">Reference proteome</keyword>
<dbReference type="Pfam" id="PF00158">
    <property type="entry name" value="Sigma54_activat"/>
    <property type="match status" value="1"/>
</dbReference>
<organism evidence="8 9">
    <name type="scientific">Granulicella pectinivorans</name>
    <dbReference type="NCBI Taxonomy" id="474950"/>
    <lineage>
        <taxon>Bacteria</taxon>
        <taxon>Pseudomonadati</taxon>
        <taxon>Acidobacteriota</taxon>
        <taxon>Terriglobia</taxon>
        <taxon>Terriglobales</taxon>
        <taxon>Acidobacteriaceae</taxon>
        <taxon>Granulicella</taxon>
    </lineage>
</organism>
<feature type="domain" description="Response regulatory" evidence="7">
    <location>
        <begin position="18"/>
        <end position="131"/>
    </location>
</feature>
<gene>
    <name evidence="8" type="ORF">SAMN05421771_2975</name>
</gene>
<evidence type="ECO:0000256" key="4">
    <source>
        <dbReference type="ARBA" id="ARBA00023163"/>
    </source>
</evidence>
<dbReference type="InterPro" id="IPR025944">
    <property type="entry name" value="Sigma_54_int_dom_CS"/>
</dbReference>
<evidence type="ECO:0000313" key="9">
    <source>
        <dbReference type="Proteomes" id="UP000199024"/>
    </source>
</evidence>
<dbReference type="Pfam" id="PF00072">
    <property type="entry name" value="Response_reg"/>
    <property type="match status" value="1"/>
</dbReference>
<evidence type="ECO:0000259" key="7">
    <source>
        <dbReference type="PROSITE" id="PS50110"/>
    </source>
</evidence>
<dbReference type="Gene3D" id="3.40.50.2300">
    <property type="match status" value="1"/>
</dbReference>
<evidence type="ECO:0000313" key="8">
    <source>
        <dbReference type="EMBL" id="SFS16805.1"/>
    </source>
</evidence>
<reference evidence="8 9" key="1">
    <citation type="submission" date="2016-10" db="EMBL/GenBank/DDBJ databases">
        <authorList>
            <person name="de Groot N.N."/>
        </authorList>
    </citation>
    <scope>NUCLEOTIDE SEQUENCE [LARGE SCALE GENOMIC DNA]</scope>
    <source>
        <strain evidence="8 9">DSM 21001</strain>
    </source>
</reference>
<evidence type="ECO:0000256" key="2">
    <source>
        <dbReference type="ARBA" id="ARBA00022840"/>
    </source>
</evidence>
<comment type="caution">
    <text evidence="5">Lacks conserved residue(s) required for the propagation of feature annotation.</text>
</comment>
<dbReference type="Proteomes" id="UP000199024">
    <property type="component" value="Unassembled WGS sequence"/>
</dbReference>
<dbReference type="FunFam" id="3.40.50.300:FF:000006">
    <property type="entry name" value="DNA-binding transcriptional regulator NtrC"/>
    <property type="match status" value="1"/>
</dbReference>
<keyword evidence="4" id="KW-0804">Transcription</keyword>
<dbReference type="Gene3D" id="3.40.50.300">
    <property type="entry name" value="P-loop containing nucleotide triphosphate hydrolases"/>
    <property type="match status" value="1"/>
</dbReference>
<dbReference type="GO" id="GO:0006355">
    <property type="term" value="P:regulation of DNA-templated transcription"/>
    <property type="evidence" value="ECO:0007669"/>
    <property type="project" value="InterPro"/>
</dbReference>
<keyword evidence="1" id="KW-0547">Nucleotide-binding</keyword>
<dbReference type="InterPro" id="IPR011006">
    <property type="entry name" value="CheY-like_superfamily"/>
</dbReference>
<dbReference type="SUPFAM" id="SSF46689">
    <property type="entry name" value="Homeodomain-like"/>
    <property type="match status" value="1"/>
</dbReference>
<dbReference type="InterPro" id="IPR002078">
    <property type="entry name" value="Sigma_54_int"/>
</dbReference>
<dbReference type="EMBL" id="FOZL01000001">
    <property type="protein sequence ID" value="SFS16805.1"/>
    <property type="molecule type" value="Genomic_DNA"/>
</dbReference>
<dbReference type="InterPro" id="IPR025662">
    <property type="entry name" value="Sigma_54_int_dom_ATP-bd_1"/>
</dbReference>
<dbReference type="CDD" id="cd00156">
    <property type="entry name" value="REC"/>
    <property type="match status" value="1"/>
</dbReference>
<dbReference type="SMART" id="SM00382">
    <property type="entry name" value="AAA"/>
    <property type="match status" value="1"/>
</dbReference>
<proteinExistence type="predicted"/>
<evidence type="ECO:0000256" key="5">
    <source>
        <dbReference type="PROSITE-ProRule" id="PRU00169"/>
    </source>
</evidence>
<dbReference type="RefSeq" id="WP_245781881.1">
    <property type="nucleotide sequence ID" value="NZ_FOZL01000001.1"/>
</dbReference>
<dbReference type="PROSITE" id="PS50110">
    <property type="entry name" value="RESPONSE_REGULATORY"/>
    <property type="match status" value="1"/>
</dbReference>
<dbReference type="PROSITE" id="PS00675">
    <property type="entry name" value="SIGMA54_INTERACT_1"/>
    <property type="match status" value="1"/>
</dbReference>
<dbReference type="InterPro" id="IPR001789">
    <property type="entry name" value="Sig_transdc_resp-reg_receiver"/>
</dbReference>
<dbReference type="PANTHER" id="PTHR32071:SF57">
    <property type="entry name" value="C4-DICARBOXYLATE TRANSPORT TRANSCRIPTIONAL REGULATORY PROTEIN DCTD"/>
    <property type="match status" value="1"/>
</dbReference>
<dbReference type="InterPro" id="IPR002197">
    <property type="entry name" value="HTH_Fis"/>
</dbReference>
<dbReference type="Gene3D" id="1.10.8.60">
    <property type="match status" value="1"/>
</dbReference>
<dbReference type="PANTHER" id="PTHR32071">
    <property type="entry name" value="TRANSCRIPTIONAL REGULATORY PROTEIN"/>
    <property type="match status" value="1"/>
</dbReference>
<dbReference type="InterPro" id="IPR027417">
    <property type="entry name" value="P-loop_NTPase"/>
</dbReference>
<feature type="domain" description="Sigma-54 factor interaction" evidence="6">
    <location>
        <begin position="152"/>
        <end position="381"/>
    </location>
</feature>
<evidence type="ECO:0000259" key="6">
    <source>
        <dbReference type="PROSITE" id="PS50045"/>
    </source>
</evidence>
<dbReference type="GO" id="GO:0043565">
    <property type="term" value="F:sequence-specific DNA binding"/>
    <property type="evidence" value="ECO:0007669"/>
    <property type="project" value="InterPro"/>
</dbReference>
<keyword evidence="2" id="KW-0067">ATP-binding</keyword>
<dbReference type="PROSITE" id="PS00688">
    <property type="entry name" value="SIGMA54_INTERACT_3"/>
    <property type="match status" value="1"/>
</dbReference>
<dbReference type="CDD" id="cd00009">
    <property type="entry name" value="AAA"/>
    <property type="match status" value="1"/>
</dbReference>
<dbReference type="STRING" id="474950.SAMN05421771_2975"/>
<evidence type="ECO:0000256" key="1">
    <source>
        <dbReference type="ARBA" id="ARBA00022741"/>
    </source>
</evidence>
<dbReference type="SUPFAM" id="SSF52540">
    <property type="entry name" value="P-loop containing nucleoside triphosphate hydrolases"/>
    <property type="match status" value="1"/>
</dbReference>
<dbReference type="InterPro" id="IPR058031">
    <property type="entry name" value="AAA_lid_NorR"/>
</dbReference>
<keyword evidence="3" id="KW-0805">Transcription regulation</keyword>
<accession>A0A1I6MM73</accession>
<dbReference type="Pfam" id="PF25601">
    <property type="entry name" value="AAA_lid_14"/>
    <property type="match status" value="1"/>
</dbReference>
<dbReference type="Gene3D" id="1.10.10.60">
    <property type="entry name" value="Homeodomain-like"/>
    <property type="match status" value="1"/>
</dbReference>
<dbReference type="InterPro" id="IPR003593">
    <property type="entry name" value="AAA+_ATPase"/>
</dbReference>
<dbReference type="PROSITE" id="PS50045">
    <property type="entry name" value="SIGMA54_INTERACT_4"/>
    <property type="match status" value="1"/>
</dbReference>
<name>A0A1I6MM73_9BACT</name>
<sequence>MKIHPALSASTYLPGKPSLFLFESNKTVLDYLKRMVGKQYTVHAFTDARCFLEKLGSEESPGLVVLSWEGADVSLPILSELRAAHSEVPVVALSCSNQVSDYQHFLRLGATEVLLKPLVKGDLEEVLSKLLPSLQTDPKHATEIPLDDDRSFVRSSKRMREIEGQAKLVASSDIPVLILGESGTGKEVLATYTHKMSRRSKKMFMKINCAAMPAELLESELFGYEQGAFTGAAKMKPGKFETCDGGTIFLDEIGEMPAILQAKLLQVLQDGTFSRLGGRTSMRVDVRIISATNVNMKEAMAQKSFREDLYYRLNGISLVLPPLRERTEEIPSLVSYFMRKGAAKYGLQPMSVSSELMSLFTEFSWPGNLRELENVINRLLVMQDEKSIIEEVTVRAVPGISADRAAAVGNITHLGGLKDMVRDLKGEAESVAITQVLEAKGWNRRAAALSLQISYKALLYKIKQYNLAPSSMQMRGYQLDMGGRALRA</sequence>
<dbReference type="InterPro" id="IPR009057">
    <property type="entry name" value="Homeodomain-like_sf"/>
</dbReference>
<evidence type="ECO:0000256" key="3">
    <source>
        <dbReference type="ARBA" id="ARBA00023015"/>
    </source>
</evidence>
<dbReference type="GO" id="GO:0005524">
    <property type="term" value="F:ATP binding"/>
    <property type="evidence" value="ECO:0007669"/>
    <property type="project" value="UniProtKB-KW"/>
</dbReference>
<dbReference type="SUPFAM" id="SSF52172">
    <property type="entry name" value="CheY-like"/>
    <property type="match status" value="1"/>
</dbReference>
<dbReference type="GO" id="GO:0000160">
    <property type="term" value="P:phosphorelay signal transduction system"/>
    <property type="evidence" value="ECO:0007669"/>
    <property type="project" value="InterPro"/>
</dbReference>
<protein>
    <submittedName>
        <fullName evidence="8">Two component, sigma54 specific, transcriptional regulator, Fis family</fullName>
    </submittedName>
</protein>
<dbReference type="Pfam" id="PF02954">
    <property type="entry name" value="HTH_8"/>
    <property type="match status" value="1"/>
</dbReference>
<dbReference type="AlphaFoldDB" id="A0A1I6MM73"/>